<evidence type="ECO:0000256" key="7">
    <source>
        <dbReference type="SAM" id="MobiDB-lite"/>
    </source>
</evidence>
<dbReference type="InterPro" id="IPR006135">
    <property type="entry name" value="T3SS_substrate_exporter"/>
</dbReference>
<accession>A0A917JFX4</accession>
<dbReference type="EMBL" id="BMDT01000008">
    <property type="protein sequence ID" value="GGI66163.1"/>
    <property type="molecule type" value="Genomic_DNA"/>
</dbReference>
<evidence type="ECO:0000256" key="4">
    <source>
        <dbReference type="ARBA" id="ARBA00022927"/>
    </source>
</evidence>
<evidence type="ECO:0000256" key="2">
    <source>
        <dbReference type="ARBA" id="ARBA00022448"/>
    </source>
</evidence>
<dbReference type="GO" id="GO:0005886">
    <property type="term" value="C:plasma membrane"/>
    <property type="evidence" value="ECO:0007669"/>
    <property type="project" value="UniProtKB-SubCell"/>
</dbReference>
<reference evidence="8" key="2">
    <citation type="submission" date="2020-09" db="EMBL/GenBank/DDBJ databases">
        <authorList>
            <person name="Sun Q."/>
            <person name="Sedlacek I."/>
        </authorList>
    </citation>
    <scope>NUCLEOTIDE SEQUENCE</scope>
    <source>
        <strain evidence="8">CCM 8433</strain>
    </source>
</reference>
<dbReference type="GO" id="GO:0044780">
    <property type="term" value="P:bacterial-type flagellum assembly"/>
    <property type="evidence" value="ECO:0007669"/>
    <property type="project" value="InterPro"/>
</dbReference>
<keyword evidence="3 6" id="KW-1005">Bacterial flagellum biogenesis</keyword>
<dbReference type="InterPro" id="IPR029025">
    <property type="entry name" value="T3SS_substrate_exporter_C"/>
</dbReference>
<proteinExistence type="inferred from homology"/>
<reference evidence="8" key="1">
    <citation type="journal article" date="2014" name="Int. J. Syst. Evol. Microbiol.">
        <title>Complete genome sequence of Corynebacterium casei LMG S-19264T (=DSM 44701T), isolated from a smear-ripened cheese.</title>
        <authorList>
            <consortium name="US DOE Joint Genome Institute (JGI-PGF)"/>
            <person name="Walter F."/>
            <person name="Albersmeier A."/>
            <person name="Kalinowski J."/>
            <person name="Ruckert C."/>
        </authorList>
    </citation>
    <scope>NUCLEOTIDE SEQUENCE</scope>
    <source>
        <strain evidence="8">CCM 8433</strain>
    </source>
</reference>
<dbReference type="Pfam" id="PF01312">
    <property type="entry name" value="Bac_export_2"/>
    <property type="match status" value="1"/>
</dbReference>
<feature type="transmembrane region" description="Helical" evidence="6">
    <location>
        <begin position="191"/>
        <end position="209"/>
    </location>
</feature>
<dbReference type="NCBIfam" id="TIGR00328">
    <property type="entry name" value="flhB"/>
    <property type="match status" value="1"/>
</dbReference>
<comment type="similarity">
    <text evidence="6">Belongs to the type III secretion exporter family.</text>
</comment>
<feature type="transmembrane region" description="Helical" evidence="6">
    <location>
        <begin position="29"/>
        <end position="48"/>
    </location>
</feature>
<dbReference type="PRINTS" id="PR00950">
    <property type="entry name" value="TYPE3IMSPROT"/>
</dbReference>
<keyword evidence="5 6" id="KW-1006">Bacterial flagellum protein export</keyword>
<dbReference type="Gene3D" id="6.10.250.2080">
    <property type="match status" value="1"/>
</dbReference>
<dbReference type="SUPFAM" id="SSF160544">
    <property type="entry name" value="EscU C-terminal domain-like"/>
    <property type="match status" value="1"/>
</dbReference>
<evidence type="ECO:0000313" key="8">
    <source>
        <dbReference type="EMBL" id="GGI66163.1"/>
    </source>
</evidence>
<evidence type="ECO:0000256" key="5">
    <source>
        <dbReference type="ARBA" id="ARBA00023225"/>
    </source>
</evidence>
<dbReference type="AlphaFoldDB" id="A0A917JFX4"/>
<dbReference type="PANTHER" id="PTHR30531">
    <property type="entry name" value="FLAGELLAR BIOSYNTHETIC PROTEIN FLHB"/>
    <property type="match status" value="1"/>
</dbReference>
<gene>
    <name evidence="6" type="primary">flhB</name>
    <name evidence="8" type="ORF">GCM10011482_18170</name>
</gene>
<keyword evidence="4 6" id="KW-0653">Protein transport</keyword>
<feature type="transmembrane region" description="Helical" evidence="6">
    <location>
        <begin position="135"/>
        <end position="157"/>
    </location>
</feature>
<name>A0A917JFX4_9ENTE</name>
<evidence type="ECO:0000256" key="3">
    <source>
        <dbReference type="ARBA" id="ARBA00022795"/>
    </source>
</evidence>
<protein>
    <recommendedName>
        <fullName evidence="1 6">Flagellar biosynthetic protein FlhB</fullName>
    </recommendedName>
</protein>
<comment type="subcellular location">
    <subcellularLocation>
        <location evidence="6">Cell membrane</location>
    </subcellularLocation>
</comment>
<keyword evidence="6" id="KW-0812">Transmembrane</keyword>
<dbReference type="RefSeq" id="WP_188367995.1">
    <property type="nucleotide sequence ID" value="NZ_BMDT01000008.1"/>
</dbReference>
<keyword evidence="6" id="KW-1003">Cell membrane</keyword>
<feature type="transmembrane region" description="Helical" evidence="6">
    <location>
        <begin position="83"/>
        <end position="114"/>
    </location>
</feature>
<dbReference type="GO" id="GO:0009306">
    <property type="term" value="P:protein secretion"/>
    <property type="evidence" value="ECO:0007669"/>
    <property type="project" value="InterPro"/>
</dbReference>
<evidence type="ECO:0000256" key="6">
    <source>
        <dbReference type="RuleBase" id="RU364091"/>
    </source>
</evidence>
<feature type="region of interest" description="Disordered" evidence="7">
    <location>
        <begin position="1"/>
        <end position="22"/>
    </location>
</feature>
<organism evidence="8 9">
    <name type="scientific">Enterococcus alcedinis</name>
    <dbReference type="NCBI Taxonomy" id="1274384"/>
    <lineage>
        <taxon>Bacteria</taxon>
        <taxon>Bacillati</taxon>
        <taxon>Bacillota</taxon>
        <taxon>Bacilli</taxon>
        <taxon>Lactobacillales</taxon>
        <taxon>Enterococcaceae</taxon>
        <taxon>Enterococcus</taxon>
    </lineage>
</organism>
<sequence>MSDKDGKTEKPTPKRLKDSREKGDIPKSADLVPALSLFAFAIVFIPLWEYLVRQLIPFMTHSLERLYQYETIFNDLPKLTLQVLFVFALLLFPFFLVSVTVGLLGNLVQVGLLFSTKVIKPNFKKLNPISGFKNLFGMQSLVNSIKTILKFLIVFYLCYQQFIDALPDIMKLNQVGTQQLLGFLLHFTKTLMQQIAIFMFVISIVDYLYQRYNHTKKLKMSKHEIKEEHKQMEGDPQIKAQRKARHREAMRNAVANVKDATVVITNPTHYAIAIRYEAKGEEVPKVLAKGTDEIAQKMKEEASKLNIPMIENRPVARALYPLVEAGDFVPVEMYESIAEIIALVYQLEEQKKYKI</sequence>
<evidence type="ECO:0000256" key="1">
    <source>
        <dbReference type="ARBA" id="ARBA00021622"/>
    </source>
</evidence>
<comment type="caution">
    <text evidence="8">The sequence shown here is derived from an EMBL/GenBank/DDBJ whole genome shotgun (WGS) entry which is preliminary data.</text>
</comment>
<comment type="function">
    <text evidence="6">Required for formation of the rod structure in the basal body of the flagellar apparatus. Together with FliI and FliH, may constitute the export apparatus of flagellin.</text>
</comment>
<dbReference type="Gene3D" id="3.40.1690.10">
    <property type="entry name" value="secretion proteins EscU"/>
    <property type="match status" value="1"/>
</dbReference>
<dbReference type="InterPro" id="IPR006136">
    <property type="entry name" value="FlhB"/>
</dbReference>
<dbReference type="PANTHER" id="PTHR30531:SF14">
    <property type="entry name" value="SURFACE PRESENTATION OF ANTIGENS PROTEIN SPAS"/>
    <property type="match status" value="1"/>
</dbReference>
<keyword evidence="9" id="KW-1185">Reference proteome</keyword>
<evidence type="ECO:0000313" key="9">
    <source>
        <dbReference type="Proteomes" id="UP000622610"/>
    </source>
</evidence>
<keyword evidence="6" id="KW-0472">Membrane</keyword>
<keyword evidence="2 6" id="KW-0813">Transport</keyword>
<dbReference type="Proteomes" id="UP000622610">
    <property type="component" value="Unassembled WGS sequence"/>
</dbReference>
<keyword evidence="6" id="KW-1133">Transmembrane helix</keyword>